<keyword evidence="5 7" id="KW-0378">Hydrolase</keyword>
<dbReference type="InterPro" id="IPR002036">
    <property type="entry name" value="YbeY"/>
</dbReference>
<organism evidence="8 9">
    <name type="scientific">Candidatus Kaiserbacteria bacterium RIFCSPHIGHO2_01_FULL_54_36b</name>
    <dbReference type="NCBI Taxonomy" id="1798483"/>
    <lineage>
        <taxon>Bacteria</taxon>
        <taxon>Candidatus Kaiseribacteriota</taxon>
    </lineage>
</organism>
<keyword evidence="2 7" id="KW-0540">Nuclease</keyword>
<dbReference type="PANTHER" id="PTHR46986">
    <property type="entry name" value="ENDORIBONUCLEASE YBEY, CHLOROPLASTIC"/>
    <property type="match status" value="1"/>
</dbReference>
<feature type="binding site" evidence="7">
    <location>
        <position position="99"/>
    </location>
    <ligand>
        <name>Zn(2+)</name>
        <dbReference type="ChEBI" id="CHEBI:29105"/>
        <note>catalytic</note>
    </ligand>
</feature>
<evidence type="ECO:0000256" key="1">
    <source>
        <dbReference type="ARBA" id="ARBA00010875"/>
    </source>
</evidence>
<dbReference type="SUPFAM" id="SSF55486">
    <property type="entry name" value="Metalloproteases ('zincins'), catalytic domain"/>
    <property type="match status" value="1"/>
</dbReference>
<feature type="binding site" evidence="7">
    <location>
        <position position="109"/>
    </location>
    <ligand>
        <name>Zn(2+)</name>
        <dbReference type="ChEBI" id="CHEBI:29105"/>
        <note>catalytic</note>
    </ligand>
</feature>
<name>A0A1F6CPC6_9BACT</name>
<dbReference type="PANTHER" id="PTHR46986:SF1">
    <property type="entry name" value="ENDORIBONUCLEASE YBEY, CHLOROPLASTIC"/>
    <property type="match status" value="1"/>
</dbReference>
<dbReference type="GO" id="GO:0008270">
    <property type="term" value="F:zinc ion binding"/>
    <property type="evidence" value="ECO:0007669"/>
    <property type="project" value="UniProtKB-UniRule"/>
</dbReference>
<dbReference type="HAMAP" id="MF_00009">
    <property type="entry name" value="Endoribonucl_YbeY"/>
    <property type="match status" value="1"/>
</dbReference>
<dbReference type="InterPro" id="IPR023091">
    <property type="entry name" value="MetalPrtase_cat_dom_sf_prd"/>
</dbReference>
<feature type="binding site" evidence="7">
    <location>
        <position position="103"/>
    </location>
    <ligand>
        <name>Zn(2+)</name>
        <dbReference type="ChEBI" id="CHEBI:29105"/>
        <note>catalytic</note>
    </ligand>
</feature>
<evidence type="ECO:0000256" key="3">
    <source>
        <dbReference type="ARBA" id="ARBA00022723"/>
    </source>
</evidence>
<dbReference type="Pfam" id="PF02130">
    <property type="entry name" value="YbeY"/>
    <property type="match status" value="1"/>
</dbReference>
<dbReference type="GO" id="GO:0005737">
    <property type="term" value="C:cytoplasm"/>
    <property type="evidence" value="ECO:0007669"/>
    <property type="project" value="UniProtKB-SubCell"/>
</dbReference>
<evidence type="ECO:0000256" key="6">
    <source>
        <dbReference type="ARBA" id="ARBA00022833"/>
    </source>
</evidence>
<evidence type="ECO:0000256" key="5">
    <source>
        <dbReference type="ARBA" id="ARBA00022801"/>
    </source>
</evidence>
<comment type="similarity">
    <text evidence="1 7">Belongs to the endoribonuclease YbeY family.</text>
</comment>
<gene>
    <name evidence="7" type="primary">ybeY</name>
    <name evidence="8" type="ORF">A2704_00970</name>
</gene>
<reference evidence="8 9" key="1">
    <citation type="journal article" date="2016" name="Nat. Commun.">
        <title>Thousands of microbial genomes shed light on interconnected biogeochemical processes in an aquifer system.</title>
        <authorList>
            <person name="Anantharaman K."/>
            <person name="Brown C.T."/>
            <person name="Hug L.A."/>
            <person name="Sharon I."/>
            <person name="Castelle C.J."/>
            <person name="Probst A.J."/>
            <person name="Thomas B.C."/>
            <person name="Singh A."/>
            <person name="Wilkins M.J."/>
            <person name="Karaoz U."/>
            <person name="Brodie E.L."/>
            <person name="Williams K.H."/>
            <person name="Hubbard S.S."/>
            <person name="Banfield J.F."/>
        </authorList>
    </citation>
    <scope>NUCLEOTIDE SEQUENCE [LARGE SCALE GENOMIC DNA]</scope>
</reference>
<keyword evidence="7" id="KW-0963">Cytoplasm</keyword>
<evidence type="ECO:0000256" key="7">
    <source>
        <dbReference type="HAMAP-Rule" id="MF_00009"/>
    </source>
</evidence>
<dbReference type="InterPro" id="IPR020549">
    <property type="entry name" value="YbeY_CS"/>
</dbReference>
<comment type="caution">
    <text evidence="8">The sequence shown here is derived from an EMBL/GenBank/DDBJ whole genome shotgun (WGS) entry which is preliminary data.</text>
</comment>
<sequence length="130" mass="15012">MKKVASGISKNEVEWIVRAAFKSARRKRKNVTVLFTSDAEVRRLNREFRRKNTTTDVLSFASDESGYAGEIIISVAEARRKARKQRIGFRDELRLLLIHGTLHLLGYDHETIGQERRMFGLQARIIAKLK</sequence>
<evidence type="ECO:0000256" key="2">
    <source>
        <dbReference type="ARBA" id="ARBA00022722"/>
    </source>
</evidence>
<keyword evidence="6 7" id="KW-0862">Zinc</keyword>
<dbReference type="Proteomes" id="UP000176445">
    <property type="component" value="Unassembled WGS sequence"/>
</dbReference>
<dbReference type="EC" id="3.1.-.-" evidence="7"/>
<comment type="subcellular location">
    <subcellularLocation>
        <location evidence="7">Cytoplasm</location>
    </subcellularLocation>
</comment>
<evidence type="ECO:0000313" key="9">
    <source>
        <dbReference type="Proteomes" id="UP000176445"/>
    </source>
</evidence>
<dbReference type="Gene3D" id="3.40.390.30">
    <property type="entry name" value="Metalloproteases ('zincins'), catalytic domain"/>
    <property type="match status" value="1"/>
</dbReference>
<dbReference type="GO" id="GO:0004521">
    <property type="term" value="F:RNA endonuclease activity"/>
    <property type="evidence" value="ECO:0007669"/>
    <property type="project" value="UniProtKB-UniRule"/>
</dbReference>
<dbReference type="GO" id="GO:0006364">
    <property type="term" value="P:rRNA processing"/>
    <property type="evidence" value="ECO:0007669"/>
    <property type="project" value="UniProtKB-UniRule"/>
</dbReference>
<dbReference type="EMBL" id="MFKW01000044">
    <property type="protein sequence ID" value="OGG50712.1"/>
    <property type="molecule type" value="Genomic_DNA"/>
</dbReference>
<evidence type="ECO:0000313" key="8">
    <source>
        <dbReference type="EMBL" id="OGG50712.1"/>
    </source>
</evidence>
<comment type="cofactor">
    <cofactor evidence="7">
        <name>Zn(2+)</name>
        <dbReference type="ChEBI" id="CHEBI:29105"/>
    </cofactor>
    <text evidence="7">Binds 1 zinc ion.</text>
</comment>
<accession>A0A1F6CPC6</accession>
<keyword evidence="7" id="KW-0698">rRNA processing</keyword>
<keyword evidence="7" id="KW-0690">Ribosome biogenesis</keyword>
<dbReference type="PROSITE" id="PS01306">
    <property type="entry name" value="UPF0054"/>
    <property type="match status" value="1"/>
</dbReference>
<keyword evidence="4 7" id="KW-0255">Endonuclease</keyword>
<dbReference type="NCBIfam" id="TIGR00043">
    <property type="entry name" value="rRNA maturation RNase YbeY"/>
    <property type="match status" value="1"/>
</dbReference>
<dbReference type="AlphaFoldDB" id="A0A1F6CPC6"/>
<protein>
    <recommendedName>
        <fullName evidence="7">Endoribonuclease YbeY</fullName>
        <ecNumber evidence="7">3.1.-.-</ecNumber>
    </recommendedName>
</protein>
<comment type="function">
    <text evidence="7">Single strand-specific metallo-endoribonuclease involved in late-stage 70S ribosome quality control and in maturation of the 3' terminus of the 16S rRNA.</text>
</comment>
<dbReference type="GO" id="GO:0004222">
    <property type="term" value="F:metalloendopeptidase activity"/>
    <property type="evidence" value="ECO:0007669"/>
    <property type="project" value="InterPro"/>
</dbReference>
<evidence type="ECO:0000256" key="4">
    <source>
        <dbReference type="ARBA" id="ARBA00022759"/>
    </source>
</evidence>
<keyword evidence="3 7" id="KW-0479">Metal-binding</keyword>
<proteinExistence type="inferred from homology"/>